<feature type="compositionally biased region" description="Low complexity" evidence="1">
    <location>
        <begin position="149"/>
        <end position="158"/>
    </location>
</feature>
<sequence>MKKLNRVQKTTRKSWLISGLILSLVLLGVSGCSSQAASTSASDTASNSKEVSSNQQNPGPGARPSNPNPAVEAAMSIRRLQANEQLVLTSDQKESIKPILQVLIDTENPGQDFLQQKADDINAIFTEEQKTFLSTSPERGTPREKRPDNQNQPQGQPNERPKDQTEGSKGNQTPPAGQFQEIYKEVLASLT</sequence>
<feature type="compositionally biased region" description="Polar residues" evidence="1">
    <location>
        <begin position="49"/>
        <end position="58"/>
    </location>
</feature>
<feature type="region of interest" description="Disordered" evidence="1">
    <location>
        <begin position="131"/>
        <end position="181"/>
    </location>
</feature>
<keyword evidence="2" id="KW-0732">Signal</keyword>
<dbReference type="RefSeq" id="WP_092335415.1">
    <property type="nucleotide sequence ID" value="NZ_FNCP01000032.1"/>
</dbReference>
<feature type="compositionally biased region" description="Low complexity" evidence="1">
    <location>
        <begin position="37"/>
        <end position="48"/>
    </location>
</feature>
<protein>
    <recommendedName>
        <fullName evidence="5">Lipoprotein</fullName>
    </recommendedName>
</protein>
<dbReference type="EMBL" id="FNCP01000032">
    <property type="protein sequence ID" value="SDI28076.1"/>
    <property type="molecule type" value="Genomic_DNA"/>
</dbReference>
<keyword evidence="4" id="KW-1185">Reference proteome</keyword>
<reference evidence="4" key="1">
    <citation type="submission" date="2016-10" db="EMBL/GenBank/DDBJ databases">
        <authorList>
            <person name="Varghese N."/>
            <person name="Submissions S."/>
        </authorList>
    </citation>
    <scope>NUCLEOTIDE SEQUENCE [LARGE SCALE GENOMIC DNA]</scope>
    <source>
        <strain evidence="4">DSM 8344</strain>
    </source>
</reference>
<dbReference type="AlphaFoldDB" id="A0A1G8JA64"/>
<proteinExistence type="predicted"/>
<feature type="signal peptide" evidence="2">
    <location>
        <begin position="1"/>
        <end position="36"/>
    </location>
</feature>
<evidence type="ECO:0000256" key="1">
    <source>
        <dbReference type="SAM" id="MobiDB-lite"/>
    </source>
</evidence>
<dbReference type="Proteomes" id="UP000198656">
    <property type="component" value="Unassembled WGS sequence"/>
</dbReference>
<dbReference type="PROSITE" id="PS51257">
    <property type="entry name" value="PROKAR_LIPOPROTEIN"/>
    <property type="match status" value="1"/>
</dbReference>
<accession>A0A1G8JA64</accession>
<gene>
    <name evidence="3" type="ORF">SAMN05443529_1327</name>
</gene>
<organism evidence="3 4">
    <name type="scientific">Desulfosporosinus hippei DSM 8344</name>
    <dbReference type="NCBI Taxonomy" id="1121419"/>
    <lineage>
        <taxon>Bacteria</taxon>
        <taxon>Bacillati</taxon>
        <taxon>Bacillota</taxon>
        <taxon>Clostridia</taxon>
        <taxon>Eubacteriales</taxon>
        <taxon>Desulfitobacteriaceae</taxon>
        <taxon>Desulfosporosinus</taxon>
    </lineage>
</organism>
<feature type="chain" id="PRO_5038588091" description="Lipoprotein" evidence="2">
    <location>
        <begin position="37"/>
        <end position="191"/>
    </location>
</feature>
<feature type="region of interest" description="Disordered" evidence="1">
    <location>
        <begin position="37"/>
        <end position="69"/>
    </location>
</feature>
<evidence type="ECO:0008006" key="5">
    <source>
        <dbReference type="Google" id="ProtNLM"/>
    </source>
</evidence>
<name>A0A1G8JA64_9FIRM</name>
<evidence type="ECO:0000256" key="2">
    <source>
        <dbReference type="SAM" id="SignalP"/>
    </source>
</evidence>
<dbReference type="OrthoDB" id="1796619at2"/>
<evidence type="ECO:0000313" key="4">
    <source>
        <dbReference type="Proteomes" id="UP000198656"/>
    </source>
</evidence>
<evidence type="ECO:0000313" key="3">
    <source>
        <dbReference type="EMBL" id="SDI28076.1"/>
    </source>
</evidence>